<keyword evidence="9" id="KW-0812">Transmembrane</keyword>
<keyword evidence="5" id="KW-0833">Ubl conjugation pathway</keyword>
<dbReference type="Proteomes" id="UP000322234">
    <property type="component" value="Unassembled WGS sequence"/>
</dbReference>
<dbReference type="SMART" id="SM00256">
    <property type="entry name" value="FBOX"/>
    <property type="match status" value="1"/>
</dbReference>
<evidence type="ECO:0000256" key="2">
    <source>
        <dbReference type="ARBA" id="ARBA00004906"/>
    </source>
</evidence>
<evidence type="ECO:0000259" key="10">
    <source>
        <dbReference type="PROSITE" id="PS50181"/>
    </source>
</evidence>
<evidence type="ECO:0000256" key="5">
    <source>
        <dbReference type="ARBA" id="ARBA00022786"/>
    </source>
</evidence>
<comment type="subcellular location">
    <subcellularLocation>
        <location evidence="1">Cytoplasm</location>
    </subcellularLocation>
</comment>
<keyword evidence="4" id="KW-0597">Phosphoprotein</keyword>
<dbReference type="InterPro" id="IPR027417">
    <property type="entry name" value="P-loop_NTPase"/>
</dbReference>
<evidence type="ECO:0000256" key="4">
    <source>
        <dbReference type="ARBA" id="ARBA00022553"/>
    </source>
</evidence>
<dbReference type="GO" id="GO:0010556">
    <property type="term" value="P:regulation of macromolecule biosynthetic process"/>
    <property type="evidence" value="ECO:0007669"/>
    <property type="project" value="UniProtKB-ARBA"/>
</dbReference>
<dbReference type="GO" id="GO:0000209">
    <property type="term" value="P:protein polyubiquitination"/>
    <property type="evidence" value="ECO:0007669"/>
    <property type="project" value="TreeGrafter"/>
</dbReference>
<accession>A0A6B0QN89</accession>
<dbReference type="PROSITE" id="PS50181">
    <property type="entry name" value="FBOX"/>
    <property type="match status" value="1"/>
</dbReference>
<gene>
    <name evidence="11" type="ORF">E5288_WYG000507</name>
</gene>
<protein>
    <recommendedName>
        <fullName evidence="7">F-box only protein 4</fullName>
    </recommendedName>
</protein>
<evidence type="ECO:0000256" key="1">
    <source>
        <dbReference type="ARBA" id="ARBA00004496"/>
    </source>
</evidence>
<keyword evidence="3" id="KW-0963">Cytoplasm</keyword>
<evidence type="ECO:0000256" key="6">
    <source>
        <dbReference type="ARBA" id="ARBA00063984"/>
    </source>
</evidence>
<dbReference type="PANTHER" id="PTHR16008">
    <property type="entry name" value="F-BOX ONLY PROTEIN 4"/>
    <property type="match status" value="1"/>
</dbReference>
<dbReference type="InterPro" id="IPR039588">
    <property type="entry name" value="FBXO4"/>
</dbReference>
<dbReference type="AlphaFoldDB" id="A0A6B0QN89"/>
<dbReference type="GO" id="GO:0031146">
    <property type="term" value="P:SCF-dependent proteasomal ubiquitin-dependent protein catabolic process"/>
    <property type="evidence" value="ECO:0007669"/>
    <property type="project" value="InterPro"/>
</dbReference>
<dbReference type="CDD" id="cd11656">
    <property type="entry name" value="FBX4_GTPase_like"/>
    <property type="match status" value="1"/>
</dbReference>
<keyword evidence="9" id="KW-0472">Membrane</keyword>
<dbReference type="EMBL" id="VBQZ03000001">
    <property type="protein sequence ID" value="MXQ79049.1"/>
    <property type="molecule type" value="Genomic_DNA"/>
</dbReference>
<keyword evidence="9" id="KW-1133">Transmembrane helix</keyword>
<dbReference type="GO" id="GO:0031398">
    <property type="term" value="P:positive regulation of protein ubiquitination"/>
    <property type="evidence" value="ECO:0007669"/>
    <property type="project" value="UniProtKB-ARBA"/>
</dbReference>
<feature type="transmembrane region" description="Helical" evidence="9">
    <location>
        <begin position="553"/>
        <end position="573"/>
    </location>
</feature>
<keyword evidence="12" id="KW-1185">Reference proteome</keyword>
<evidence type="ECO:0000313" key="12">
    <source>
        <dbReference type="Proteomes" id="UP000322234"/>
    </source>
</evidence>
<comment type="subunit">
    <text evidence="6">Homodimer. Part of the SCF (SKP1-CUL1-F-box) E3 ubiquitin-protein ligase complex SCF(FBXO4) formed of CUL1, SKP1, RBX1 and FBXO4. Interacts with TERF1; this interaction is prevented in the presence of GNL3L. Identified in a complex with CRYAB and CCND1.</text>
</comment>
<sequence length="605" mass="69527">MAGSDPGSRGSSPQPPHSDWGRLEAAFLSGWRNFWQSVGKERAAPRASAEEVDEEASSLTRLPIDVQLYILSFLSPHDLCQLGSTSRYWNETVRDPILWRYFLLRDLPSWSSVDWKSLPDLEILKKPISEVTNGAFFDYMAVYKMCCPHTRRSSKSSRPMYGAVTSFLHSLIIQNEPRFAMFGPGLEELNTSLVLSLMSSEELCPTAGLPQRQIDGIGSGVSFQLNNQHKFNILILYSTTRKERDRAREEHTSAVNKMFSVQNEGDDQQGSRYSVIPQIQKVCEVVDGFIYVANAEAHKRHEWQDEFSRIMAMTDPAFGSSGRPMLVLSCISQANVKRMPCFYLAHELRLNHLNHPWMVQDTEAETLTGFLNGIQWILEEINYKKKVSVVIWEPLYSLYFLLTWGHIFPFSLYISYLKKIICREFFLKRIVDCEIGNFIHPSYFHQHELSVVLLILSDLYDIQKVYGDSNLGDPIYPMVMMQADPRLLKVSTHCTVYLEGSDRKMIGKCGEIGWGKWELKKKREHRIFLPTLGVALVENGILLNNAMQSIIHIFPFYDFLSIFTLFTTALISYEAFSEEDKYISFTKTKVGNLQKLRSTEKWDQT</sequence>
<dbReference type="Gene3D" id="3.40.50.300">
    <property type="entry name" value="P-loop containing nucleotide triphosphate hydrolases"/>
    <property type="match status" value="1"/>
</dbReference>
<feature type="domain" description="F-box" evidence="10">
    <location>
        <begin position="56"/>
        <end position="102"/>
    </location>
</feature>
<comment type="function">
    <text evidence="8">Substrate recognition component of a SCF (SKP1-CUL1-F-box protein) E3 ubiquitin-protein ligase complex that mediates the ubiquitination and subsequent proteasomal degradation of target proteins. Promotes ubiquitination of cyclin-D1 (CCND1) and its subsequent proteasomal degradation. However, it does not act as a major regulator of CCND1 stability during the G1/S transition. Recognizes TERF1 and promotes its ubiquitination together with UBE2D1. Promotes ubiquitination of FXR1 following phosphorylation of FXR1 by GSK3B, leading to FXR1 degradation by the proteasome.</text>
</comment>
<dbReference type="GO" id="GO:0005737">
    <property type="term" value="C:cytoplasm"/>
    <property type="evidence" value="ECO:0007669"/>
    <property type="project" value="UniProtKB-SubCell"/>
</dbReference>
<dbReference type="FunFam" id="1.20.1280.50:FF:000020">
    <property type="entry name" value="F-box only protein 4 (Predicted)"/>
    <property type="match status" value="1"/>
</dbReference>
<dbReference type="GO" id="GO:0031647">
    <property type="term" value="P:regulation of protein stability"/>
    <property type="evidence" value="ECO:0007669"/>
    <property type="project" value="UniProtKB-ARBA"/>
</dbReference>
<dbReference type="SUPFAM" id="SSF81383">
    <property type="entry name" value="F-box domain"/>
    <property type="match status" value="1"/>
</dbReference>
<dbReference type="FunFam" id="3.40.50.300:FF:001110">
    <property type="entry name" value="F-box only protein 4"/>
    <property type="match status" value="1"/>
</dbReference>
<organism evidence="11 12">
    <name type="scientific">Bos mutus</name>
    <name type="common">wild yak</name>
    <dbReference type="NCBI Taxonomy" id="72004"/>
    <lineage>
        <taxon>Eukaryota</taxon>
        <taxon>Metazoa</taxon>
        <taxon>Chordata</taxon>
        <taxon>Craniata</taxon>
        <taxon>Vertebrata</taxon>
        <taxon>Euteleostomi</taxon>
        <taxon>Mammalia</taxon>
        <taxon>Eutheria</taxon>
        <taxon>Laurasiatheria</taxon>
        <taxon>Artiodactyla</taxon>
        <taxon>Ruminantia</taxon>
        <taxon>Pecora</taxon>
        <taxon>Bovidae</taxon>
        <taxon>Bovinae</taxon>
        <taxon>Bos</taxon>
    </lineage>
</organism>
<feature type="transmembrane region" description="Helical" evidence="9">
    <location>
        <begin position="396"/>
        <end position="416"/>
    </location>
</feature>
<dbReference type="CDD" id="cd22085">
    <property type="entry name" value="F-box_FBXO4"/>
    <property type="match status" value="1"/>
</dbReference>
<evidence type="ECO:0000256" key="3">
    <source>
        <dbReference type="ARBA" id="ARBA00022490"/>
    </source>
</evidence>
<evidence type="ECO:0000256" key="9">
    <source>
        <dbReference type="SAM" id="Phobius"/>
    </source>
</evidence>
<dbReference type="Gene3D" id="1.20.1280.50">
    <property type="match status" value="1"/>
</dbReference>
<dbReference type="InterPro" id="IPR036047">
    <property type="entry name" value="F-box-like_dom_sf"/>
</dbReference>
<evidence type="ECO:0000256" key="7">
    <source>
        <dbReference type="ARBA" id="ARBA00073843"/>
    </source>
</evidence>
<dbReference type="PANTHER" id="PTHR16008:SF4">
    <property type="entry name" value="F-BOX ONLY PROTEIN 4"/>
    <property type="match status" value="1"/>
</dbReference>
<dbReference type="Pfam" id="PF12937">
    <property type="entry name" value="F-box-like"/>
    <property type="match status" value="1"/>
</dbReference>
<proteinExistence type="predicted"/>
<evidence type="ECO:0000313" key="11">
    <source>
        <dbReference type="EMBL" id="MXQ79049.1"/>
    </source>
</evidence>
<reference evidence="11" key="1">
    <citation type="submission" date="2019-10" db="EMBL/GenBank/DDBJ databases">
        <title>The sequence and de novo assembly of the wild yak genome.</title>
        <authorList>
            <person name="Liu Y."/>
        </authorList>
    </citation>
    <scope>NUCLEOTIDE SEQUENCE [LARGE SCALE GENOMIC DNA]</scope>
    <source>
        <strain evidence="11">WY2019</strain>
    </source>
</reference>
<dbReference type="GO" id="GO:0019005">
    <property type="term" value="C:SCF ubiquitin ligase complex"/>
    <property type="evidence" value="ECO:0007669"/>
    <property type="project" value="UniProtKB-ARBA"/>
</dbReference>
<name>A0A6B0QN89_9CETA</name>
<comment type="caution">
    <text evidence="11">The sequence shown here is derived from an EMBL/GenBank/DDBJ whole genome shotgun (WGS) entry which is preliminary data.</text>
</comment>
<dbReference type="InterPro" id="IPR001810">
    <property type="entry name" value="F-box_dom"/>
</dbReference>
<evidence type="ECO:0000256" key="8">
    <source>
        <dbReference type="ARBA" id="ARBA00093321"/>
    </source>
</evidence>
<dbReference type="GO" id="GO:0004842">
    <property type="term" value="F:ubiquitin-protein transferase activity"/>
    <property type="evidence" value="ECO:0007669"/>
    <property type="project" value="UniProtKB-ARBA"/>
</dbReference>
<dbReference type="GO" id="GO:1990756">
    <property type="term" value="F:ubiquitin-like ligase-substrate adaptor activity"/>
    <property type="evidence" value="ECO:0007669"/>
    <property type="project" value="UniProtKB-ARBA"/>
</dbReference>
<comment type="pathway">
    <text evidence="2">Protein modification; protein ubiquitination.</text>
</comment>